<keyword evidence="3" id="KW-1185">Reference proteome</keyword>
<feature type="region of interest" description="Disordered" evidence="1">
    <location>
        <begin position="56"/>
        <end position="81"/>
    </location>
</feature>
<protein>
    <submittedName>
        <fullName evidence="2">Uncharacterized protein</fullName>
    </submittedName>
</protein>
<evidence type="ECO:0000313" key="2">
    <source>
        <dbReference type="EMBL" id="PCH41620.1"/>
    </source>
</evidence>
<sequence>MGRLYTNSLLATLNARKILRMRTAGDDFLSALSMQELEGLGAATHNDQVGGLAPAINTASFKGPESDGESTQCGSPSVKVA</sequence>
<reference evidence="2 3" key="1">
    <citation type="journal article" date="2012" name="Science">
        <title>The Paleozoic origin of enzymatic lignin decomposition reconstructed from 31 fungal genomes.</title>
        <authorList>
            <person name="Floudas D."/>
            <person name="Binder M."/>
            <person name="Riley R."/>
            <person name="Barry K."/>
            <person name="Blanchette R.A."/>
            <person name="Henrissat B."/>
            <person name="Martinez A.T."/>
            <person name="Otillar R."/>
            <person name="Spatafora J.W."/>
            <person name="Yadav J.S."/>
            <person name="Aerts A."/>
            <person name="Benoit I."/>
            <person name="Boyd A."/>
            <person name="Carlson A."/>
            <person name="Copeland A."/>
            <person name="Coutinho P.M."/>
            <person name="de Vries R.P."/>
            <person name="Ferreira P."/>
            <person name="Findley K."/>
            <person name="Foster B."/>
            <person name="Gaskell J."/>
            <person name="Glotzer D."/>
            <person name="Gorecki P."/>
            <person name="Heitman J."/>
            <person name="Hesse C."/>
            <person name="Hori C."/>
            <person name="Igarashi K."/>
            <person name="Jurgens J.A."/>
            <person name="Kallen N."/>
            <person name="Kersten P."/>
            <person name="Kohler A."/>
            <person name="Kuees U."/>
            <person name="Kumar T.K.A."/>
            <person name="Kuo A."/>
            <person name="LaButti K."/>
            <person name="Larrondo L.F."/>
            <person name="Lindquist E."/>
            <person name="Ling A."/>
            <person name="Lombard V."/>
            <person name="Lucas S."/>
            <person name="Lundell T."/>
            <person name="Martin R."/>
            <person name="McLaughlin D.J."/>
            <person name="Morgenstern I."/>
            <person name="Morin E."/>
            <person name="Murat C."/>
            <person name="Nagy L.G."/>
            <person name="Nolan M."/>
            <person name="Ohm R.A."/>
            <person name="Patyshakuliyeva A."/>
            <person name="Rokas A."/>
            <person name="Ruiz-Duenas F.J."/>
            <person name="Sabat G."/>
            <person name="Salamov A."/>
            <person name="Samejima M."/>
            <person name="Schmutz J."/>
            <person name="Slot J.C."/>
            <person name="St John F."/>
            <person name="Stenlid J."/>
            <person name="Sun H."/>
            <person name="Sun S."/>
            <person name="Syed K."/>
            <person name="Tsang A."/>
            <person name="Wiebenga A."/>
            <person name="Young D."/>
            <person name="Pisabarro A."/>
            <person name="Eastwood D.C."/>
            <person name="Martin F."/>
            <person name="Cullen D."/>
            <person name="Grigoriev I.V."/>
            <person name="Hibbett D.S."/>
        </authorList>
    </citation>
    <scope>NUCLEOTIDE SEQUENCE [LARGE SCALE GENOMIC DNA]</scope>
    <source>
        <strain evidence="2 3">MD-104</strain>
    </source>
</reference>
<dbReference type="OrthoDB" id="3263055at2759"/>
<dbReference type="AlphaFoldDB" id="A0A2H3JHF0"/>
<accession>A0A2H3JHF0</accession>
<dbReference type="Proteomes" id="UP000218811">
    <property type="component" value="Unassembled WGS sequence"/>
</dbReference>
<proteinExistence type="predicted"/>
<name>A0A2H3JHF0_WOLCO</name>
<dbReference type="EMBL" id="KB468113">
    <property type="protein sequence ID" value="PCH41620.1"/>
    <property type="molecule type" value="Genomic_DNA"/>
</dbReference>
<gene>
    <name evidence="2" type="ORF">WOLCODRAFT_151671</name>
</gene>
<evidence type="ECO:0000313" key="3">
    <source>
        <dbReference type="Proteomes" id="UP000218811"/>
    </source>
</evidence>
<evidence type="ECO:0000256" key="1">
    <source>
        <dbReference type="SAM" id="MobiDB-lite"/>
    </source>
</evidence>
<organism evidence="2 3">
    <name type="scientific">Wolfiporia cocos (strain MD-104)</name>
    <name type="common">Brown rot fungus</name>
    <dbReference type="NCBI Taxonomy" id="742152"/>
    <lineage>
        <taxon>Eukaryota</taxon>
        <taxon>Fungi</taxon>
        <taxon>Dikarya</taxon>
        <taxon>Basidiomycota</taxon>
        <taxon>Agaricomycotina</taxon>
        <taxon>Agaricomycetes</taxon>
        <taxon>Polyporales</taxon>
        <taxon>Phaeolaceae</taxon>
        <taxon>Wolfiporia</taxon>
    </lineage>
</organism>